<proteinExistence type="predicted"/>
<sequence>MSTLQFRQHVWLHTPLRVANMHQESQRRLTKTFPSTRNFIELSKNFTIVSEISLLSATRIEH</sequence>
<dbReference type="AlphaFoldDB" id="A0A3P6C112"/>
<name>A0A3P6C112_BRACM</name>
<organism evidence="1">
    <name type="scientific">Brassica campestris</name>
    <name type="common">Field mustard</name>
    <dbReference type="NCBI Taxonomy" id="3711"/>
    <lineage>
        <taxon>Eukaryota</taxon>
        <taxon>Viridiplantae</taxon>
        <taxon>Streptophyta</taxon>
        <taxon>Embryophyta</taxon>
        <taxon>Tracheophyta</taxon>
        <taxon>Spermatophyta</taxon>
        <taxon>Magnoliopsida</taxon>
        <taxon>eudicotyledons</taxon>
        <taxon>Gunneridae</taxon>
        <taxon>Pentapetalae</taxon>
        <taxon>rosids</taxon>
        <taxon>malvids</taxon>
        <taxon>Brassicales</taxon>
        <taxon>Brassicaceae</taxon>
        <taxon>Brassiceae</taxon>
        <taxon>Brassica</taxon>
    </lineage>
</organism>
<accession>A0A3P6C112</accession>
<dbReference type="EMBL" id="LR031574">
    <property type="protein sequence ID" value="VDD01559.1"/>
    <property type="molecule type" value="Genomic_DNA"/>
</dbReference>
<reference evidence="1" key="1">
    <citation type="submission" date="2018-11" db="EMBL/GenBank/DDBJ databases">
        <authorList>
            <consortium name="Genoscope - CEA"/>
            <person name="William W."/>
        </authorList>
    </citation>
    <scope>NUCLEOTIDE SEQUENCE</scope>
</reference>
<protein>
    <submittedName>
        <fullName evidence="1">Uncharacterized protein</fullName>
    </submittedName>
</protein>
<evidence type="ECO:0000313" key="1">
    <source>
        <dbReference type="EMBL" id="VDD01559.1"/>
    </source>
</evidence>
<gene>
    <name evidence="1" type="ORF">BRAA07T31087Z</name>
</gene>